<reference evidence="2" key="1">
    <citation type="submission" date="2015-01" db="EMBL/GenBank/DDBJ databases">
        <authorList>
            <person name="Manzoor Shahid"/>
            <person name="Zubair Saima"/>
        </authorList>
    </citation>
    <scope>NUCLEOTIDE SEQUENCE [LARGE SCALE GENOMIC DNA]</scope>
    <source>
        <strain evidence="2">Sp3</strain>
    </source>
</reference>
<dbReference type="Proteomes" id="UP000046155">
    <property type="component" value="Unassembled WGS sequence"/>
</dbReference>
<name>A0A0B7MQV1_9FIRM</name>
<proteinExistence type="predicted"/>
<evidence type="ECO:0000313" key="1">
    <source>
        <dbReference type="EMBL" id="CEO90543.1"/>
    </source>
</evidence>
<organism evidence="1 2">
    <name type="scientific">Syntrophaceticus schinkii</name>
    <dbReference type="NCBI Taxonomy" id="499207"/>
    <lineage>
        <taxon>Bacteria</taxon>
        <taxon>Bacillati</taxon>
        <taxon>Bacillota</taxon>
        <taxon>Clostridia</taxon>
        <taxon>Thermoanaerobacterales</taxon>
        <taxon>Thermoanaerobacterales Family III. Incertae Sedis</taxon>
        <taxon>Syntrophaceticus</taxon>
    </lineage>
</organism>
<keyword evidence="2" id="KW-1185">Reference proteome</keyword>
<dbReference type="AlphaFoldDB" id="A0A0B7MQV1"/>
<accession>A0A0B7MQV1</accession>
<protein>
    <submittedName>
        <fullName evidence="1">Uncharacterized protein</fullName>
    </submittedName>
</protein>
<dbReference type="OrthoDB" id="9921993at2"/>
<evidence type="ECO:0000313" key="2">
    <source>
        <dbReference type="Proteomes" id="UP000046155"/>
    </source>
</evidence>
<dbReference type="RefSeq" id="WP_044666286.1">
    <property type="nucleotide sequence ID" value="NZ_CDRZ01000298.1"/>
</dbReference>
<gene>
    <name evidence="1" type="ORF">SSCH_960003</name>
</gene>
<sequence length="68" mass="7754">MNNDVDIFGTLLEKPETEVRNCENCNNGIKTKDGLKCCFNRKEECIGDGEYKHWTPLAVIVIGDENYD</sequence>
<dbReference type="EMBL" id="CDRZ01000298">
    <property type="protein sequence ID" value="CEO90543.1"/>
    <property type="molecule type" value="Genomic_DNA"/>
</dbReference>